<dbReference type="GO" id="GO:0051536">
    <property type="term" value="F:iron-sulfur cluster binding"/>
    <property type="evidence" value="ECO:0007669"/>
    <property type="project" value="UniProtKB-KW"/>
</dbReference>
<evidence type="ECO:0000256" key="3">
    <source>
        <dbReference type="ARBA" id="ARBA00023014"/>
    </source>
</evidence>
<dbReference type="InterPro" id="IPR029039">
    <property type="entry name" value="Flavoprotein-like_sf"/>
</dbReference>
<reference evidence="5 6" key="1">
    <citation type="submission" date="2018-07" db="EMBL/GenBank/DDBJ databases">
        <title>GABA Modulating Bacteria of the Human Gut Microbiota.</title>
        <authorList>
            <person name="Strandwitz P."/>
            <person name="Kim K.H."/>
            <person name="Terekhova D."/>
            <person name="Liu J.K."/>
            <person name="Sharma A."/>
            <person name="Levering J."/>
            <person name="Mcdonald D."/>
            <person name="Dietrich D."/>
            <person name="Ramadhar T.R."/>
            <person name="Lekbua A."/>
            <person name="Mroue N."/>
            <person name="Liston C."/>
            <person name="Stewart E.J."/>
            <person name="Dubin M.J."/>
            <person name="Zengler K."/>
            <person name="Knight R."/>
            <person name="Gilbert J.A."/>
            <person name="Clardy J."/>
            <person name="Lewis K."/>
        </authorList>
    </citation>
    <scope>NUCLEOTIDE SEQUENCE [LARGE SCALE GENOMIC DNA]</scope>
    <source>
        <strain evidence="5 6">KLE1738</strain>
    </source>
</reference>
<protein>
    <submittedName>
        <fullName evidence="5">Ferredoxin</fullName>
    </submittedName>
</protein>
<comment type="caution">
    <text evidence="5">The sequence shown here is derived from an EMBL/GenBank/DDBJ whole genome shotgun (WGS) entry which is preliminary data.</text>
</comment>
<dbReference type="Proteomes" id="UP000260649">
    <property type="component" value="Unassembled WGS sequence"/>
</dbReference>
<keyword evidence="1" id="KW-0479">Metal-binding</keyword>
<gene>
    <name evidence="5" type="ORF">DV520_07155</name>
</gene>
<dbReference type="PANTHER" id="PTHR43122">
    <property type="entry name" value="FERREDOXIN SUBUNIT OF PYRUVATE:FLAVODOXIN OXIDOREDUCTASE-RELATED"/>
    <property type="match status" value="1"/>
</dbReference>
<dbReference type="PROSITE" id="PS00198">
    <property type="entry name" value="4FE4S_FER_1"/>
    <property type="match status" value="1"/>
</dbReference>
<dbReference type="OrthoDB" id="9813995at2"/>
<dbReference type="SUPFAM" id="SSF52218">
    <property type="entry name" value="Flavoproteins"/>
    <property type="match status" value="1"/>
</dbReference>
<dbReference type="InterPro" id="IPR017900">
    <property type="entry name" value="4Fe4S_Fe_S_CS"/>
</dbReference>
<evidence type="ECO:0000313" key="6">
    <source>
        <dbReference type="Proteomes" id="UP000260649"/>
    </source>
</evidence>
<feature type="domain" description="4Fe-4S ferredoxin-type" evidence="4">
    <location>
        <begin position="228"/>
        <end position="251"/>
    </location>
</feature>
<dbReference type="Pfam" id="PF12724">
    <property type="entry name" value="Flavodoxin_5"/>
    <property type="match status" value="1"/>
</dbReference>
<proteinExistence type="predicted"/>
<dbReference type="SUPFAM" id="SSF54862">
    <property type="entry name" value="4Fe-4S ferredoxins"/>
    <property type="match status" value="1"/>
</dbReference>
<dbReference type="PROSITE" id="PS51379">
    <property type="entry name" value="4FE4S_FER_2"/>
    <property type="match status" value="2"/>
</dbReference>
<dbReference type="PANTHER" id="PTHR43122:SF1">
    <property type="entry name" value="IRON-SULFUR-BINDING PROTEIN"/>
    <property type="match status" value="1"/>
</dbReference>
<dbReference type="Pfam" id="PF00037">
    <property type="entry name" value="Fer4"/>
    <property type="match status" value="1"/>
</dbReference>
<dbReference type="RefSeq" id="WP_117142280.1">
    <property type="nucleotide sequence ID" value="NZ_CAKXKJ010000015.1"/>
</dbReference>
<dbReference type="InterPro" id="IPR026816">
    <property type="entry name" value="Flavodoxin_dom"/>
</dbReference>
<keyword evidence="3" id="KW-0411">Iron-sulfur</keyword>
<evidence type="ECO:0000256" key="2">
    <source>
        <dbReference type="ARBA" id="ARBA00023004"/>
    </source>
</evidence>
<dbReference type="GeneID" id="97995505"/>
<organism evidence="5 6">
    <name type="scientific">Evtepia gabavorous</name>
    <dbReference type="NCBI Taxonomy" id="2211183"/>
    <lineage>
        <taxon>Bacteria</taxon>
        <taxon>Bacillati</taxon>
        <taxon>Bacillota</taxon>
        <taxon>Clostridia</taxon>
        <taxon>Eubacteriales</taxon>
        <taxon>Evtepia</taxon>
    </lineage>
</organism>
<dbReference type="InterPro" id="IPR047964">
    <property type="entry name" value="EFR1-like"/>
</dbReference>
<dbReference type="Gene3D" id="3.30.70.20">
    <property type="match status" value="1"/>
</dbReference>
<sequence length="275" mass="30248">MTTKTVWAAYFSATNTTKKVVTQIARRLSQQTACPMEIYDFTHPQARKTPKAFAPGDLVVFGTPVYAGRVPNLLIRFVAAVQGNGALAVPVVCYGNRNYDDALMELRNTLEAGGFHTVAGGAFSCQHAFSLTQAAGRPDRSDLTIASGFADQIFRKVEALTSLESLSPVAVKGNDPVGPYYTPRDRHGNPINILPVKPKTTDACTQCGLCARECPLGAIDPEDAHLVPGKCMKCNRCVRLCPKQAKYFDDPNYLYHKTELEDLYSWPRKEPELFL</sequence>
<accession>A0A3E2B3F3</accession>
<name>A0A3E2B3F3_9FIRM</name>
<evidence type="ECO:0000256" key="1">
    <source>
        <dbReference type="ARBA" id="ARBA00022723"/>
    </source>
</evidence>
<dbReference type="InterPro" id="IPR017896">
    <property type="entry name" value="4Fe4S_Fe-S-bd"/>
</dbReference>
<dbReference type="GO" id="GO:0046872">
    <property type="term" value="F:metal ion binding"/>
    <property type="evidence" value="ECO:0007669"/>
    <property type="project" value="UniProtKB-KW"/>
</dbReference>
<feature type="domain" description="4Fe-4S ferredoxin-type" evidence="4">
    <location>
        <begin position="194"/>
        <end position="224"/>
    </location>
</feature>
<dbReference type="EMBL" id="QQRQ01000009">
    <property type="protein sequence ID" value="RFT06562.1"/>
    <property type="molecule type" value="Genomic_DNA"/>
</dbReference>
<dbReference type="AlphaFoldDB" id="A0A3E2B3F3"/>
<keyword evidence="6" id="KW-1185">Reference proteome</keyword>
<evidence type="ECO:0000259" key="4">
    <source>
        <dbReference type="PROSITE" id="PS51379"/>
    </source>
</evidence>
<keyword evidence="2" id="KW-0408">Iron</keyword>
<dbReference type="Gene3D" id="3.40.50.360">
    <property type="match status" value="1"/>
</dbReference>
<evidence type="ECO:0000313" key="5">
    <source>
        <dbReference type="EMBL" id="RFT06562.1"/>
    </source>
</evidence>
<dbReference type="NCBIfam" id="NF038196">
    <property type="entry name" value="ferrodoxin_EFR1"/>
    <property type="match status" value="1"/>
</dbReference>